<feature type="compositionally biased region" description="Polar residues" evidence="7">
    <location>
        <begin position="23"/>
        <end position="41"/>
    </location>
</feature>
<dbReference type="PROSITE" id="PS00108">
    <property type="entry name" value="PROTEIN_KINASE_ST"/>
    <property type="match status" value="1"/>
</dbReference>
<dbReference type="Gene3D" id="1.10.510.10">
    <property type="entry name" value="Transferase(Phosphotransferase) domain 1"/>
    <property type="match status" value="1"/>
</dbReference>
<dbReference type="Pfam" id="PF00069">
    <property type="entry name" value="Pkinase"/>
    <property type="match status" value="1"/>
</dbReference>
<dbReference type="Proteomes" id="UP000324974">
    <property type="component" value="Chromosome"/>
</dbReference>
<dbReference type="PROSITE" id="PS50011">
    <property type="entry name" value="PROTEIN_KINASE_DOM"/>
    <property type="match status" value="1"/>
</dbReference>
<dbReference type="RefSeq" id="WP_149109468.1">
    <property type="nucleotide sequence ID" value="NZ_CP042425.1"/>
</dbReference>
<dbReference type="InterPro" id="IPR008271">
    <property type="entry name" value="Ser/Thr_kinase_AS"/>
</dbReference>
<keyword evidence="3" id="KW-0808">Transferase</keyword>
<evidence type="ECO:0000313" key="10">
    <source>
        <dbReference type="EMBL" id="QEL14582.1"/>
    </source>
</evidence>
<reference evidence="11" key="1">
    <citation type="submission" date="2019-08" db="EMBL/GenBank/DDBJ databases">
        <title>Limnoglobus roseus gen. nov., sp. nov., a novel freshwater planctomycete with a giant genome from the family Gemmataceae.</title>
        <authorList>
            <person name="Kulichevskaya I.S."/>
            <person name="Naumoff D.G."/>
            <person name="Miroshnikov K."/>
            <person name="Ivanova A."/>
            <person name="Philippov D.A."/>
            <person name="Hakobyan A."/>
            <person name="Rijpstra I.C."/>
            <person name="Sinninghe Damste J.S."/>
            <person name="Liesack W."/>
            <person name="Dedysh S.N."/>
        </authorList>
    </citation>
    <scope>NUCLEOTIDE SEQUENCE [LARGE SCALE GENOMIC DNA]</scope>
    <source>
        <strain evidence="11">PX52</strain>
    </source>
</reference>
<dbReference type="PANTHER" id="PTHR43289:SF6">
    <property type="entry name" value="SERINE_THREONINE-PROTEIN KINASE NEKL-3"/>
    <property type="match status" value="1"/>
</dbReference>
<dbReference type="AlphaFoldDB" id="A0A5C1A9U8"/>
<dbReference type="InterPro" id="IPR011009">
    <property type="entry name" value="Kinase-like_dom_sf"/>
</dbReference>
<proteinExistence type="predicted"/>
<evidence type="ECO:0000256" key="6">
    <source>
        <dbReference type="ARBA" id="ARBA00022840"/>
    </source>
</evidence>
<keyword evidence="6" id="KW-0067">ATP-binding</keyword>
<dbReference type="EMBL" id="CP042425">
    <property type="protein sequence ID" value="QEL14582.1"/>
    <property type="molecule type" value="Genomic_DNA"/>
</dbReference>
<evidence type="ECO:0000256" key="8">
    <source>
        <dbReference type="SAM" id="Phobius"/>
    </source>
</evidence>
<dbReference type="EC" id="2.7.11.1" evidence="1"/>
<keyword evidence="5" id="KW-0418">Kinase</keyword>
<evidence type="ECO:0000256" key="3">
    <source>
        <dbReference type="ARBA" id="ARBA00022679"/>
    </source>
</evidence>
<evidence type="ECO:0000313" key="11">
    <source>
        <dbReference type="Proteomes" id="UP000324974"/>
    </source>
</evidence>
<name>A0A5C1A9U8_9BACT</name>
<evidence type="ECO:0000256" key="2">
    <source>
        <dbReference type="ARBA" id="ARBA00022527"/>
    </source>
</evidence>
<dbReference type="SUPFAM" id="SSF56112">
    <property type="entry name" value="Protein kinase-like (PK-like)"/>
    <property type="match status" value="1"/>
</dbReference>
<organism evidence="10 11">
    <name type="scientific">Limnoglobus roseus</name>
    <dbReference type="NCBI Taxonomy" id="2598579"/>
    <lineage>
        <taxon>Bacteria</taxon>
        <taxon>Pseudomonadati</taxon>
        <taxon>Planctomycetota</taxon>
        <taxon>Planctomycetia</taxon>
        <taxon>Gemmatales</taxon>
        <taxon>Gemmataceae</taxon>
        <taxon>Limnoglobus</taxon>
    </lineage>
</organism>
<keyword evidence="8" id="KW-1133">Transmembrane helix</keyword>
<feature type="domain" description="Protein kinase" evidence="9">
    <location>
        <begin position="73"/>
        <end position="340"/>
    </location>
</feature>
<dbReference type="InterPro" id="IPR000719">
    <property type="entry name" value="Prot_kinase_dom"/>
</dbReference>
<feature type="region of interest" description="Disordered" evidence="7">
    <location>
        <begin position="409"/>
        <end position="446"/>
    </location>
</feature>
<evidence type="ECO:0000256" key="1">
    <source>
        <dbReference type="ARBA" id="ARBA00012513"/>
    </source>
</evidence>
<keyword evidence="4" id="KW-0547">Nucleotide-binding</keyword>
<dbReference type="PANTHER" id="PTHR43289">
    <property type="entry name" value="MITOGEN-ACTIVATED PROTEIN KINASE KINASE KINASE 20-RELATED"/>
    <property type="match status" value="1"/>
</dbReference>
<evidence type="ECO:0000256" key="4">
    <source>
        <dbReference type="ARBA" id="ARBA00022741"/>
    </source>
</evidence>
<protein>
    <recommendedName>
        <fullName evidence="1">non-specific serine/threonine protein kinase</fullName>
        <ecNumber evidence="1">2.7.11.1</ecNumber>
    </recommendedName>
</protein>
<gene>
    <name evidence="10" type="ORF">PX52LOC_01472</name>
</gene>
<evidence type="ECO:0000256" key="7">
    <source>
        <dbReference type="SAM" id="MobiDB-lite"/>
    </source>
</evidence>
<feature type="transmembrane region" description="Helical" evidence="8">
    <location>
        <begin position="384"/>
        <end position="405"/>
    </location>
</feature>
<dbReference type="GO" id="GO:0005524">
    <property type="term" value="F:ATP binding"/>
    <property type="evidence" value="ECO:0007669"/>
    <property type="project" value="UniProtKB-KW"/>
</dbReference>
<dbReference type="CDD" id="cd14014">
    <property type="entry name" value="STKc_PknB_like"/>
    <property type="match status" value="1"/>
</dbReference>
<dbReference type="KEGG" id="lrs:PX52LOC_01472"/>
<keyword evidence="2" id="KW-0723">Serine/threonine-protein kinase</keyword>
<keyword evidence="11" id="KW-1185">Reference proteome</keyword>
<sequence>MKDRTTEVDAKSGLVPDGLEASGTINLTNDTDTSPQPFQNTVSQAATPSALLDFRILESGTDTVTYPQGFGPYELIQEIARGGMGVVFKAKQKGLDRIVALKMILGLQEYGNNAQRFKEEARAIAALDHPNVVPIFDIGEIGGRMYFTMPFISGPSLKAMVEKTGLPPIPRAMSLFIQITAGMAQAHRQGIMHRDLKPANVLVDSDGRPRVADFGLAKRAGDSERINITGTGQLMGTPAYMSPEQARDSKDVTPSTDVYSLGAILYFLLTGRAPFVGDTIPDLLIQVVSATPQAPKEVNPAVPDDVSALCMKCLAKLPGDRFPDAIALSDAMAPLADRYLSRSGVQVTPLSSSLLDSVSVGGATTLPSTSPDLPAPPQQPSKPAWLWLALPLLLLIGGAAAVAFWPRGEGKKSDQPIAGVTDPNAKPADPKPDVLPPPGGDPQPKVAAVVDDRTWPEPKADFRLTVDMVANAKKDAAGVVRLKNGSLLELNLKPEVDCWVYVFVVEQDDAAILLFPNKYENDNRLRGGITRVIPSEPNYGLQATPTEGPGVERVRVIASTVKLPDLPAGKVVGHFQQFADNVQKSNLSLAVRGIRGIEPVAQPNKVLVKKKSELAEAEVKFRVD</sequence>
<feature type="region of interest" description="Disordered" evidence="7">
    <location>
        <begin position="1"/>
        <end position="41"/>
    </location>
</feature>
<evidence type="ECO:0000259" key="9">
    <source>
        <dbReference type="PROSITE" id="PS50011"/>
    </source>
</evidence>
<dbReference type="SMART" id="SM00220">
    <property type="entry name" value="S_TKc"/>
    <property type="match status" value="1"/>
</dbReference>
<keyword evidence="8" id="KW-0812">Transmembrane</keyword>
<keyword evidence="8" id="KW-0472">Membrane</keyword>
<dbReference type="InterPro" id="IPR025493">
    <property type="entry name" value="DUF4384"/>
</dbReference>
<dbReference type="OrthoDB" id="6111975at2"/>
<dbReference type="Pfam" id="PF14326">
    <property type="entry name" value="DUF4384"/>
    <property type="match status" value="1"/>
</dbReference>
<dbReference type="GO" id="GO:0004674">
    <property type="term" value="F:protein serine/threonine kinase activity"/>
    <property type="evidence" value="ECO:0007669"/>
    <property type="project" value="UniProtKB-KW"/>
</dbReference>
<evidence type="ECO:0000256" key="5">
    <source>
        <dbReference type="ARBA" id="ARBA00022777"/>
    </source>
</evidence>
<accession>A0A5C1A9U8</accession>
<dbReference type="FunFam" id="1.10.510.10:FF:000021">
    <property type="entry name" value="Serine/threonine protein kinase"/>
    <property type="match status" value="1"/>
</dbReference>
<feature type="compositionally biased region" description="Basic and acidic residues" evidence="7">
    <location>
        <begin position="1"/>
        <end position="10"/>
    </location>
</feature>
<dbReference type="Gene3D" id="3.30.200.20">
    <property type="entry name" value="Phosphorylase Kinase, domain 1"/>
    <property type="match status" value="1"/>
</dbReference>